<evidence type="ECO:0000313" key="1">
    <source>
        <dbReference type="EMBL" id="KFE68209.1"/>
    </source>
</evidence>
<reference evidence="1 2" key="1">
    <citation type="submission" date="2014-04" db="EMBL/GenBank/DDBJ databases">
        <title>Genome assembly of Hyalangium minutum DSM 14724.</title>
        <authorList>
            <person name="Sharma G."/>
            <person name="Subramanian S."/>
        </authorList>
    </citation>
    <scope>NUCLEOTIDE SEQUENCE [LARGE SCALE GENOMIC DNA]</scope>
    <source>
        <strain evidence="1 2">DSM 14724</strain>
    </source>
</reference>
<protein>
    <submittedName>
        <fullName evidence="1">Uncharacterized protein</fullName>
    </submittedName>
</protein>
<dbReference type="RefSeq" id="WP_044188786.1">
    <property type="nucleotide sequence ID" value="NZ_JMCB01000006.1"/>
</dbReference>
<accession>A0A085WKJ6</accession>
<keyword evidence="2" id="KW-1185">Reference proteome</keyword>
<dbReference type="STRING" id="394096.DB31_7446"/>
<organism evidence="1 2">
    <name type="scientific">Hyalangium minutum</name>
    <dbReference type="NCBI Taxonomy" id="394096"/>
    <lineage>
        <taxon>Bacteria</taxon>
        <taxon>Pseudomonadati</taxon>
        <taxon>Myxococcota</taxon>
        <taxon>Myxococcia</taxon>
        <taxon>Myxococcales</taxon>
        <taxon>Cystobacterineae</taxon>
        <taxon>Archangiaceae</taxon>
        <taxon>Hyalangium</taxon>
    </lineage>
</organism>
<dbReference type="EMBL" id="JMCB01000006">
    <property type="protein sequence ID" value="KFE68209.1"/>
    <property type="molecule type" value="Genomic_DNA"/>
</dbReference>
<name>A0A085WKJ6_9BACT</name>
<sequence length="366" mass="40792">MAPFPDVLPLAEVPLFVEYLLREFGEPCSLRDAPVQRSSERSSTMPPMEWNVSTWTPGRWEVRLCRPTAPTTEPRLQMKSPEGWSLRCTGMKLGLTRFRIDADSDTWTRIDEAIQKFWSPELDWSWPPSAPKKWRKFPCRKPTVSIVRHADVIPGGEVLLTGLAPQQFSFVLSVSGEGRPLPVTFLGPLGLRSSGSSERWRCELKPGAPLPRLADVFPGATEHPYELLPDAPKRDRLLEEGDMHGLLVTRRGGPGRELHEVHLSLGDLVRECRFVLGPPEQVAALVPEDPTVWTVEWAVNGNYNYVAGYPGSFSSVFGRSLPPAPGAPRTYELLLHGLSESASQAWEARLADGGLALRERQPIRGH</sequence>
<dbReference type="AlphaFoldDB" id="A0A085WKJ6"/>
<proteinExistence type="predicted"/>
<dbReference type="Proteomes" id="UP000028725">
    <property type="component" value="Unassembled WGS sequence"/>
</dbReference>
<comment type="caution">
    <text evidence="1">The sequence shown here is derived from an EMBL/GenBank/DDBJ whole genome shotgun (WGS) entry which is preliminary data.</text>
</comment>
<gene>
    <name evidence="1" type="ORF">DB31_7446</name>
</gene>
<evidence type="ECO:0000313" key="2">
    <source>
        <dbReference type="Proteomes" id="UP000028725"/>
    </source>
</evidence>